<evidence type="ECO:0000313" key="1">
    <source>
        <dbReference type="EMBL" id="KAI4340685.1"/>
    </source>
</evidence>
<dbReference type="EMBL" id="CM042886">
    <property type="protein sequence ID" value="KAI4340685.1"/>
    <property type="molecule type" value="Genomic_DNA"/>
</dbReference>
<keyword evidence="2" id="KW-1185">Reference proteome</keyword>
<sequence>MHMALEARNKHGFVDGTIQILSNNSSERVCWSRCNVLILTWILNALAPELAEGVIYATSATEVEDDLKERFS</sequence>
<name>A0ACB9P2H2_9MYRT</name>
<proteinExistence type="predicted"/>
<gene>
    <name evidence="1" type="ORF">MLD38_025495</name>
</gene>
<organism evidence="1 2">
    <name type="scientific">Melastoma candidum</name>
    <dbReference type="NCBI Taxonomy" id="119954"/>
    <lineage>
        <taxon>Eukaryota</taxon>
        <taxon>Viridiplantae</taxon>
        <taxon>Streptophyta</taxon>
        <taxon>Embryophyta</taxon>
        <taxon>Tracheophyta</taxon>
        <taxon>Spermatophyta</taxon>
        <taxon>Magnoliopsida</taxon>
        <taxon>eudicotyledons</taxon>
        <taxon>Gunneridae</taxon>
        <taxon>Pentapetalae</taxon>
        <taxon>rosids</taxon>
        <taxon>malvids</taxon>
        <taxon>Myrtales</taxon>
        <taxon>Melastomataceae</taxon>
        <taxon>Melastomatoideae</taxon>
        <taxon>Melastomateae</taxon>
        <taxon>Melastoma</taxon>
    </lineage>
</organism>
<reference evidence="2" key="1">
    <citation type="journal article" date="2023" name="Front. Plant Sci.">
        <title>Chromosomal-level genome assembly of Melastoma candidum provides insights into trichome evolution.</title>
        <authorList>
            <person name="Zhong Y."/>
            <person name="Wu W."/>
            <person name="Sun C."/>
            <person name="Zou P."/>
            <person name="Liu Y."/>
            <person name="Dai S."/>
            <person name="Zhou R."/>
        </authorList>
    </citation>
    <scope>NUCLEOTIDE SEQUENCE [LARGE SCALE GENOMIC DNA]</scope>
</reference>
<dbReference type="Proteomes" id="UP001057402">
    <property type="component" value="Chromosome 7"/>
</dbReference>
<evidence type="ECO:0000313" key="2">
    <source>
        <dbReference type="Proteomes" id="UP001057402"/>
    </source>
</evidence>
<comment type="caution">
    <text evidence="1">The sequence shown here is derived from an EMBL/GenBank/DDBJ whole genome shotgun (WGS) entry which is preliminary data.</text>
</comment>
<protein>
    <submittedName>
        <fullName evidence="1">Uncharacterized protein</fullName>
    </submittedName>
</protein>
<accession>A0ACB9P2H2</accession>